<evidence type="ECO:0000313" key="7">
    <source>
        <dbReference type="EMBL" id="VBB09314.1"/>
    </source>
</evidence>
<dbReference type="Gene3D" id="3.90.550.10">
    <property type="entry name" value="Spore Coat Polysaccharide Biosynthesis Protein SpsA, Chain A"/>
    <property type="match status" value="1"/>
</dbReference>
<comment type="similarity">
    <text evidence="2">Belongs to the glycosyltransferase 2 family.</text>
</comment>
<dbReference type="InterPro" id="IPR001173">
    <property type="entry name" value="Glyco_trans_2-like"/>
</dbReference>
<comment type="pathway">
    <text evidence="1">Cell wall biogenesis; cell wall polysaccharide biosynthesis.</text>
</comment>
<accession>A0A498RCP3</accession>
<feature type="domain" description="Glycosyltransferase 2-like" evidence="6">
    <location>
        <begin position="83"/>
        <end position="176"/>
    </location>
</feature>
<evidence type="ECO:0000259" key="6">
    <source>
        <dbReference type="Pfam" id="PF00535"/>
    </source>
</evidence>
<keyword evidence="5" id="KW-0812">Transmembrane</keyword>
<dbReference type="Proteomes" id="UP000277811">
    <property type="component" value="Unassembled WGS sequence"/>
</dbReference>
<dbReference type="OrthoDB" id="9771846at2"/>
<dbReference type="PANTHER" id="PTHR43179:SF12">
    <property type="entry name" value="GALACTOFURANOSYLTRANSFERASE GLFT2"/>
    <property type="match status" value="1"/>
</dbReference>
<dbReference type="GO" id="GO:0016757">
    <property type="term" value="F:glycosyltransferase activity"/>
    <property type="evidence" value="ECO:0007669"/>
    <property type="project" value="UniProtKB-KW"/>
</dbReference>
<reference evidence="7 8" key="1">
    <citation type="submission" date="2018-06" db="EMBL/GenBank/DDBJ databases">
        <authorList>
            <person name="Strepis N."/>
        </authorList>
    </citation>
    <scope>NUCLEOTIDE SEQUENCE [LARGE SCALE GENOMIC DNA]</scope>
    <source>
        <strain evidence="7">LUCI</strain>
    </source>
</reference>
<evidence type="ECO:0000256" key="2">
    <source>
        <dbReference type="ARBA" id="ARBA00006739"/>
    </source>
</evidence>
<sequence length="348" mass="40146">MSPKVYIIIVNWNGWQDTIECLESVFHNSYSNYQVIVCDNASEDMSLDKIKEWADGELTSNISTDETIAKNVYPYIKKPIEYVVYDREKAESGDLLNQRNESPLILIQTGENLGFAGGNNVGIRYALSRDDFEYIWLLNNDTVIDKNALKYIVNRMKEKASAGLCGSTLLYYSDPTIVQACGGLYNKWTGTTRHFHAHIPYSADCEMGNIEERISYIVGASMLVSKNFICDIGLMCEEYFLYFEELDWAIRGKEKYVLAYAPKSIVYHKEGKSTGLGDLKQQENNFSLYYILRNRVLVTKKYFPYAYITVIGYLYLVLIKSLMKLNYKRAYTIFRVICESILKRTCTY</sequence>
<dbReference type="RefSeq" id="WP_122630111.1">
    <property type="nucleotide sequence ID" value="NZ_UPPP01000116.1"/>
</dbReference>
<feature type="domain" description="Glycosyltransferase 2-like" evidence="6">
    <location>
        <begin position="7"/>
        <end position="55"/>
    </location>
</feature>
<dbReference type="Pfam" id="PF00535">
    <property type="entry name" value="Glycos_transf_2"/>
    <property type="match status" value="2"/>
</dbReference>
<evidence type="ECO:0000256" key="5">
    <source>
        <dbReference type="SAM" id="Phobius"/>
    </source>
</evidence>
<keyword evidence="3" id="KW-0328">Glycosyltransferase</keyword>
<evidence type="ECO:0000256" key="1">
    <source>
        <dbReference type="ARBA" id="ARBA00004776"/>
    </source>
</evidence>
<feature type="transmembrane region" description="Helical" evidence="5">
    <location>
        <begin position="302"/>
        <end position="319"/>
    </location>
</feature>
<dbReference type="InterPro" id="IPR029044">
    <property type="entry name" value="Nucleotide-diphossugar_trans"/>
</dbReference>
<evidence type="ECO:0000313" key="8">
    <source>
        <dbReference type="Proteomes" id="UP000277811"/>
    </source>
</evidence>
<keyword evidence="5" id="KW-0472">Membrane</keyword>
<organism evidence="7 8">
    <name type="scientific">Lucifera butyrica</name>
    <dbReference type="NCBI Taxonomy" id="1351585"/>
    <lineage>
        <taxon>Bacteria</taxon>
        <taxon>Bacillati</taxon>
        <taxon>Bacillota</taxon>
        <taxon>Negativicutes</taxon>
        <taxon>Veillonellales</taxon>
        <taxon>Veillonellaceae</taxon>
        <taxon>Lucifera</taxon>
    </lineage>
</organism>
<protein>
    <submittedName>
        <fullName evidence="7">Nucleotide-diphospho-sugar transferases</fullName>
    </submittedName>
</protein>
<proteinExistence type="inferred from homology"/>
<dbReference type="CDD" id="cd04186">
    <property type="entry name" value="GT_2_like_c"/>
    <property type="match status" value="1"/>
</dbReference>
<keyword evidence="4 7" id="KW-0808">Transferase</keyword>
<keyword evidence="5" id="KW-1133">Transmembrane helix</keyword>
<dbReference type="SUPFAM" id="SSF53448">
    <property type="entry name" value="Nucleotide-diphospho-sugar transferases"/>
    <property type="match status" value="1"/>
</dbReference>
<name>A0A498RCP3_9FIRM</name>
<gene>
    <name evidence="7" type="ORF">LUCI_4604</name>
</gene>
<keyword evidence="8" id="KW-1185">Reference proteome</keyword>
<evidence type="ECO:0000256" key="3">
    <source>
        <dbReference type="ARBA" id="ARBA00022676"/>
    </source>
</evidence>
<dbReference type="PANTHER" id="PTHR43179">
    <property type="entry name" value="RHAMNOSYLTRANSFERASE WBBL"/>
    <property type="match status" value="1"/>
</dbReference>
<evidence type="ECO:0000256" key="4">
    <source>
        <dbReference type="ARBA" id="ARBA00022679"/>
    </source>
</evidence>
<dbReference type="EMBL" id="UPPP01000116">
    <property type="protein sequence ID" value="VBB09314.1"/>
    <property type="molecule type" value="Genomic_DNA"/>
</dbReference>
<dbReference type="AlphaFoldDB" id="A0A498RCP3"/>